<keyword evidence="1" id="KW-0677">Repeat</keyword>
<evidence type="ECO:0000313" key="5">
    <source>
        <dbReference type="Proteomes" id="UP000001357"/>
    </source>
</evidence>
<dbReference type="AlphaFoldDB" id="A9UUW1"/>
<dbReference type="RefSeq" id="XP_001744274.1">
    <property type="nucleotide sequence ID" value="XM_001744222.1"/>
</dbReference>
<dbReference type="GeneID" id="5889436"/>
<dbReference type="Gene3D" id="1.25.40.20">
    <property type="entry name" value="Ankyrin repeat-containing domain"/>
    <property type="match status" value="1"/>
</dbReference>
<dbReference type="InParanoid" id="A9UUW1"/>
<feature type="repeat" description="ANK" evidence="3">
    <location>
        <begin position="29"/>
        <end position="61"/>
    </location>
</feature>
<sequence length="154" mass="17338">MAINAHQVDIKTIRFLLKKGVDVNARTPCGWTALAHAVIRGFVDITEYLLDNGADMNATDSCGMTPFAHAVIAAKMPMVELFWRRGMDVNWVGSDGKSLVAMAASRYHYYTTLFLLEHGARDYTEDVLLDTAKAHISKQRQILTEYILTRVRTF</sequence>
<name>A9UUW1_MONBE</name>
<dbReference type="SMART" id="SM00248">
    <property type="entry name" value="ANK"/>
    <property type="match status" value="3"/>
</dbReference>
<dbReference type="Pfam" id="PF12796">
    <property type="entry name" value="Ank_2"/>
    <property type="match status" value="1"/>
</dbReference>
<evidence type="ECO:0000313" key="4">
    <source>
        <dbReference type="EMBL" id="EDQ90977.1"/>
    </source>
</evidence>
<dbReference type="PANTHER" id="PTHR24171:SF9">
    <property type="entry name" value="ANKYRIN REPEAT DOMAIN-CONTAINING PROTEIN 39"/>
    <property type="match status" value="1"/>
</dbReference>
<dbReference type="Proteomes" id="UP000001357">
    <property type="component" value="Unassembled WGS sequence"/>
</dbReference>
<dbReference type="KEGG" id="mbr:MONBRDRAFT_15743"/>
<keyword evidence="2 3" id="KW-0040">ANK repeat</keyword>
<reference evidence="4 5" key="1">
    <citation type="journal article" date="2008" name="Nature">
        <title>The genome of the choanoflagellate Monosiga brevicollis and the origin of metazoans.</title>
        <authorList>
            <consortium name="JGI Sequencing"/>
            <person name="King N."/>
            <person name="Westbrook M.J."/>
            <person name="Young S.L."/>
            <person name="Kuo A."/>
            <person name="Abedin M."/>
            <person name="Chapman J."/>
            <person name="Fairclough S."/>
            <person name="Hellsten U."/>
            <person name="Isogai Y."/>
            <person name="Letunic I."/>
            <person name="Marr M."/>
            <person name="Pincus D."/>
            <person name="Putnam N."/>
            <person name="Rokas A."/>
            <person name="Wright K.J."/>
            <person name="Zuzow R."/>
            <person name="Dirks W."/>
            <person name="Good M."/>
            <person name="Goodstein D."/>
            <person name="Lemons D."/>
            <person name="Li W."/>
            <person name="Lyons J.B."/>
            <person name="Morris A."/>
            <person name="Nichols S."/>
            <person name="Richter D.J."/>
            <person name="Salamov A."/>
            <person name="Bork P."/>
            <person name="Lim W.A."/>
            <person name="Manning G."/>
            <person name="Miller W.T."/>
            <person name="McGinnis W."/>
            <person name="Shapiro H."/>
            <person name="Tjian R."/>
            <person name="Grigoriev I.V."/>
            <person name="Rokhsar D."/>
        </authorList>
    </citation>
    <scope>NUCLEOTIDE SEQUENCE [LARGE SCALE GENOMIC DNA]</scope>
    <source>
        <strain evidence="5">MX1 / ATCC 50154</strain>
    </source>
</reference>
<dbReference type="OMA" id="GHNCKET"/>
<protein>
    <recommendedName>
        <fullName evidence="6">Ankyrin repeat protein</fullName>
    </recommendedName>
</protein>
<dbReference type="SUPFAM" id="SSF48403">
    <property type="entry name" value="Ankyrin repeat"/>
    <property type="match status" value="1"/>
</dbReference>
<dbReference type="STRING" id="81824.A9UUW1"/>
<evidence type="ECO:0008006" key="6">
    <source>
        <dbReference type="Google" id="ProtNLM"/>
    </source>
</evidence>
<proteinExistence type="predicted"/>
<dbReference type="EMBL" id="CH991546">
    <property type="protein sequence ID" value="EDQ90977.1"/>
    <property type="molecule type" value="Genomic_DNA"/>
</dbReference>
<dbReference type="eggNOG" id="KOG0504">
    <property type="taxonomic scope" value="Eukaryota"/>
</dbReference>
<dbReference type="PANTHER" id="PTHR24171">
    <property type="entry name" value="ANKYRIN REPEAT DOMAIN-CONTAINING PROTEIN 39-RELATED"/>
    <property type="match status" value="1"/>
</dbReference>
<evidence type="ECO:0000256" key="3">
    <source>
        <dbReference type="PROSITE-ProRule" id="PRU00023"/>
    </source>
</evidence>
<gene>
    <name evidence="4" type="ORF">MONBRDRAFT_15743</name>
</gene>
<dbReference type="InterPro" id="IPR002110">
    <property type="entry name" value="Ankyrin_rpt"/>
</dbReference>
<organism evidence="4 5">
    <name type="scientific">Monosiga brevicollis</name>
    <name type="common">Choanoflagellate</name>
    <dbReference type="NCBI Taxonomy" id="81824"/>
    <lineage>
        <taxon>Eukaryota</taxon>
        <taxon>Choanoflagellata</taxon>
        <taxon>Craspedida</taxon>
        <taxon>Salpingoecidae</taxon>
        <taxon>Monosiga</taxon>
    </lineage>
</organism>
<evidence type="ECO:0000256" key="2">
    <source>
        <dbReference type="ARBA" id="ARBA00023043"/>
    </source>
</evidence>
<keyword evidence="5" id="KW-1185">Reference proteome</keyword>
<accession>A9UUW1</accession>
<dbReference type="PROSITE" id="PS50297">
    <property type="entry name" value="ANK_REP_REGION"/>
    <property type="match status" value="1"/>
</dbReference>
<evidence type="ECO:0000256" key="1">
    <source>
        <dbReference type="ARBA" id="ARBA00022737"/>
    </source>
</evidence>
<dbReference type="InterPro" id="IPR036770">
    <property type="entry name" value="Ankyrin_rpt-contain_sf"/>
</dbReference>
<dbReference type="PROSITE" id="PS50088">
    <property type="entry name" value="ANK_REPEAT"/>
    <property type="match status" value="1"/>
</dbReference>